<feature type="signal peptide" evidence="2">
    <location>
        <begin position="1"/>
        <end position="30"/>
    </location>
</feature>
<dbReference type="CDD" id="cd01830">
    <property type="entry name" value="XynE_like"/>
    <property type="match status" value="1"/>
</dbReference>
<dbReference type="InterPro" id="IPR036514">
    <property type="entry name" value="SGNH_hydro_sf"/>
</dbReference>
<dbReference type="EMBL" id="JAERRF010000022">
    <property type="protein sequence ID" value="MBL1100761.1"/>
    <property type="molecule type" value="Genomic_DNA"/>
</dbReference>
<evidence type="ECO:0000313" key="4">
    <source>
        <dbReference type="EMBL" id="MBL1100761.1"/>
    </source>
</evidence>
<feature type="region of interest" description="Disordered" evidence="1">
    <location>
        <begin position="348"/>
        <end position="373"/>
    </location>
</feature>
<accession>A0ABS1NKX6</accession>
<dbReference type="PANTHER" id="PTHR43784:SF2">
    <property type="entry name" value="GDSL-LIKE LIPASE_ACYLHYDROLASE, PUTATIVE (AFU_ORTHOLOGUE AFUA_2G00820)-RELATED"/>
    <property type="match status" value="1"/>
</dbReference>
<dbReference type="PANTHER" id="PTHR43784">
    <property type="entry name" value="GDSL-LIKE LIPASE/ACYLHYDROLASE, PUTATIVE (AFU_ORTHOLOGUE AFUA_2G00820)-RELATED"/>
    <property type="match status" value="1"/>
</dbReference>
<dbReference type="Pfam" id="PF13472">
    <property type="entry name" value="Lipase_GDSL_2"/>
    <property type="match status" value="1"/>
</dbReference>
<name>A0ABS1NKX6_9ACTN</name>
<dbReference type="InterPro" id="IPR013830">
    <property type="entry name" value="SGNH_hydro"/>
</dbReference>
<keyword evidence="5" id="KW-1185">Reference proteome</keyword>
<evidence type="ECO:0000256" key="1">
    <source>
        <dbReference type="SAM" id="MobiDB-lite"/>
    </source>
</evidence>
<evidence type="ECO:0000256" key="2">
    <source>
        <dbReference type="SAM" id="SignalP"/>
    </source>
</evidence>
<gene>
    <name evidence="4" type="ORF">JK363_29680</name>
</gene>
<comment type="caution">
    <text evidence="4">The sequence shown here is derived from an EMBL/GenBank/DDBJ whole genome shotgun (WGS) entry which is preliminary data.</text>
</comment>
<proteinExistence type="predicted"/>
<evidence type="ECO:0000259" key="3">
    <source>
        <dbReference type="Pfam" id="PF13472"/>
    </source>
</evidence>
<organism evidence="4 5">
    <name type="scientific">Streptomyces coffeae</name>
    <dbReference type="NCBI Taxonomy" id="621382"/>
    <lineage>
        <taxon>Bacteria</taxon>
        <taxon>Bacillati</taxon>
        <taxon>Actinomycetota</taxon>
        <taxon>Actinomycetes</taxon>
        <taxon>Kitasatosporales</taxon>
        <taxon>Streptomycetaceae</taxon>
        <taxon>Streptomyces</taxon>
    </lineage>
</organism>
<feature type="compositionally biased region" description="Polar residues" evidence="1">
    <location>
        <begin position="351"/>
        <end position="362"/>
    </location>
</feature>
<dbReference type="InterPro" id="IPR053140">
    <property type="entry name" value="GDSL_Rv0518-like"/>
</dbReference>
<dbReference type="GO" id="GO:0016787">
    <property type="term" value="F:hydrolase activity"/>
    <property type="evidence" value="ECO:0007669"/>
    <property type="project" value="UniProtKB-KW"/>
</dbReference>
<evidence type="ECO:0000313" key="5">
    <source>
        <dbReference type="Proteomes" id="UP000634229"/>
    </source>
</evidence>
<protein>
    <submittedName>
        <fullName evidence="4">SGNH/GDSL hydrolase family protein</fullName>
    </submittedName>
</protein>
<keyword evidence="4" id="KW-0378">Hydrolase</keyword>
<keyword evidence="2" id="KW-0732">Signal</keyword>
<dbReference type="Gene3D" id="3.40.50.1110">
    <property type="entry name" value="SGNH hydrolase"/>
    <property type="match status" value="1"/>
</dbReference>
<dbReference type="RefSeq" id="WP_201879585.1">
    <property type="nucleotide sequence ID" value="NZ_JAERRF010000022.1"/>
</dbReference>
<feature type="domain" description="SGNH hydrolase-type esterase" evidence="3">
    <location>
        <begin position="400"/>
        <end position="593"/>
    </location>
</feature>
<sequence length="606" mass="62122">MRFGRRWTAAGLVAGGVAFALPASVLPALAGSPAQAASPKPLPLERLFDNRAVSEDTRPGDADFDGSGNSLSAQDLRAAGWTPGRVVDLDAARLTWPRSAGTGPDNVVADGQAVRLRGWGEAVTFLVAGSAPDGSGGAVSGTGTVRYRDGSSGTYTLTAPDWRAGSAATKAVGLPHVNSASGQRLEAARLYAVTVPVERGREIASVVLPEDPGPAGDLHVFAATLRQPAPGWTGSWGASTAGYTKVGPWTDQTLRLVVHTSAGGPRARIRLANTFAAAPVEIGRATVAVQGEGAAAHGAPVPLTFGGRRGTSIPAGAQLVSDPVDFRVPADTNLLVSVHLPGPVSAAPVHTQATQRSYSSAPGSGDRTGDSGADAYTGTLTTWPFLTGVDVRGGPGSVVALGDSITDGTNSTADANRRWPDVLARRLRAQSEVPAYGVVNSGISANRVVTDVYTGDGVSTVTSGVSALSRLERDVLAQSGARTVVVFQGINDLRWGTSAQDVIAGLRAVAARAHARGLRVVGATIAPCEGEARCTADADARRQVVNAFLRDSGGVFDAVLDFDAVVRDPQHPARILPAYDSGDHLHPGDAGLQALAESIDLRTLTG</sequence>
<reference evidence="4 5" key="1">
    <citation type="submission" date="2021-01" db="EMBL/GenBank/DDBJ databases">
        <title>WGS of actinomycetes isolated from Thailand.</title>
        <authorList>
            <person name="Thawai C."/>
        </authorList>
    </citation>
    <scope>NUCLEOTIDE SEQUENCE [LARGE SCALE GENOMIC DNA]</scope>
    <source>
        <strain evidence="4 5">CA1R205</strain>
    </source>
</reference>
<dbReference type="Proteomes" id="UP000634229">
    <property type="component" value="Unassembled WGS sequence"/>
</dbReference>
<dbReference type="SUPFAM" id="SSF52266">
    <property type="entry name" value="SGNH hydrolase"/>
    <property type="match status" value="1"/>
</dbReference>
<feature type="chain" id="PRO_5045087481" evidence="2">
    <location>
        <begin position="31"/>
        <end position="606"/>
    </location>
</feature>